<reference evidence="2" key="2">
    <citation type="submission" date="2015-01" db="EMBL/GenBank/DDBJ databases">
        <title>Evolutionary Origins and Diversification of the Mycorrhizal Mutualists.</title>
        <authorList>
            <consortium name="DOE Joint Genome Institute"/>
            <consortium name="Mycorrhizal Genomics Consortium"/>
            <person name="Kohler A."/>
            <person name="Kuo A."/>
            <person name="Nagy L.G."/>
            <person name="Floudas D."/>
            <person name="Copeland A."/>
            <person name="Barry K.W."/>
            <person name="Cichocki N."/>
            <person name="Veneault-Fourrey C."/>
            <person name="LaButti K."/>
            <person name="Lindquist E.A."/>
            <person name="Lipzen A."/>
            <person name="Lundell T."/>
            <person name="Morin E."/>
            <person name="Murat C."/>
            <person name="Riley R."/>
            <person name="Ohm R."/>
            <person name="Sun H."/>
            <person name="Tunlid A."/>
            <person name="Henrissat B."/>
            <person name="Grigoriev I.V."/>
            <person name="Hibbett D.S."/>
            <person name="Martin F."/>
        </authorList>
    </citation>
    <scope>NUCLEOTIDE SEQUENCE [LARGE SCALE GENOMIC DNA]</scope>
    <source>
        <strain evidence="2">F 1598</strain>
    </source>
</reference>
<dbReference type="InParanoid" id="A0A0C3GLI8"/>
<proteinExistence type="predicted"/>
<organism evidence="1 2">
    <name type="scientific">Piloderma croceum (strain F 1598)</name>
    <dbReference type="NCBI Taxonomy" id="765440"/>
    <lineage>
        <taxon>Eukaryota</taxon>
        <taxon>Fungi</taxon>
        <taxon>Dikarya</taxon>
        <taxon>Basidiomycota</taxon>
        <taxon>Agaricomycotina</taxon>
        <taxon>Agaricomycetes</taxon>
        <taxon>Agaricomycetidae</taxon>
        <taxon>Atheliales</taxon>
        <taxon>Atheliaceae</taxon>
        <taxon>Piloderma</taxon>
    </lineage>
</organism>
<dbReference type="EMBL" id="KN832970">
    <property type="protein sequence ID" value="KIM92449.1"/>
    <property type="molecule type" value="Genomic_DNA"/>
</dbReference>
<dbReference type="Proteomes" id="UP000054166">
    <property type="component" value="Unassembled WGS sequence"/>
</dbReference>
<name>A0A0C3GLI8_PILCF</name>
<evidence type="ECO:0000313" key="1">
    <source>
        <dbReference type="EMBL" id="KIM92449.1"/>
    </source>
</evidence>
<dbReference type="OrthoDB" id="107110at2759"/>
<dbReference type="AlphaFoldDB" id="A0A0C3GLI8"/>
<dbReference type="HOGENOM" id="CLU_2942576_0_0_1"/>
<protein>
    <submittedName>
        <fullName evidence="1">Uncharacterized protein</fullName>
    </submittedName>
</protein>
<sequence length="60" mass="6843">MNWSSLRKSSCVFFDPSQADQSLVVLSQRLCLDIHFGHPDAAEYLDKAVCQSHASMHRDY</sequence>
<gene>
    <name evidence="1" type="ORF">PILCRDRAFT_123420</name>
</gene>
<reference evidence="1 2" key="1">
    <citation type="submission" date="2014-04" db="EMBL/GenBank/DDBJ databases">
        <authorList>
            <consortium name="DOE Joint Genome Institute"/>
            <person name="Kuo A."/>
            <person name="Tarkka M."/>
            <person name="Buscot F."/>
            <person name="Kohler A."/>
            <person name="Nagy L.G."/>
            <person name="Floudas D."/>
            <person name="Copeland A."/>
            <person name="Barry K.W."/>
            <person name="Cichocki N."/>
            <person name="Veneault-Fourrey C."/>
            <person name="LaButti K."/>
            <person name="Lindquist E.A."/>
            <person name="Lipzen A."/>
            <person name="Lundell T."/>
            <person name="Morin E."/>
            <person name="Murat C."/>
            <person name="Sun H."/>
            <person name="Tunlid A."/>
            <person name="Henrissat B."/>
            <person name="Grigoriev I.V."/>
            <person name="Hibbett D.S."/>
            <person name="Martin F."/>
            <person name="Nordberg H.P."/>
            <person name="Cantor M.N."/>
            <person name="Hua S.X."/>
        </authorList>
    </citation>
    <scope>NUCLEOTIDE SEQUENCE [LARGE SCALE GENOMIC DNA]</scope>
    <source>
        <strain evidence="1 2">F 1598</strain>
    </source>
</reference>
<accession>A0A0C3GLI8</accession>
<evidence type="ECO:0000313" key="2">
    <source>
        <dbReference type="Proteomes" id="UP000054166"/>
    </source>
</evidence>
<keyword evidence="2" id="KW-1185">Reference proteome</keyword>